<dbReference type="Gene3D" id="3.30.920.20">
    <property type="entry name" value="Gas2-like domain"/>
    <property type="match status" value="1"/>
</dbReference>
<dbReference type="EMBL" id="CM003140">
    <property type="protein sequence ID" value="KIS71825.1"/>
    <property type="molecule type" value="Genomic_DNA"/>
</dbReference>
<dbReference type="InterPro" id="IPR003108">
    <property type="entry name" value="GAR_dom"/>
</dbReference>
<dbReference type="KEGG" id="uma:UMAG_00255"/>
<evidence type="ECO:0000313" key="7">
    <source>
        <dbReference type="EMBL" id="KIS71825.1"/>
    </source>
</evidence>
<feature type="compositionally biased region" description="Basic and acidic residues" evidence="5">
    <location>
        <begin position="240"/>
        <end position="250"/>
    </location>
</feature>
<organism evidence="7 8">
    <name type="scientific">Mycosarcoma maydis</name>
    <name type="common">Corn smut fungus</name>
    <name type="synonym">Ustilago maydis</name>
    <dbReference type="NCBI Taxonomy" id="5270"/>
    <lineage>
        <taxon>Eukaryota</taxon>
        <taxon>Fungi</taxon>
        <taxon>Dikarya</taxon>
        <taxon>Basidiomycota</taxon>
        <taxon>Ustilaginomycotina</taxon>
        <taxon>Ustilaginomycetes</taxon>
        <taxon>Ustilaginales</taxon>
        <taxon>Ustilaginaceae</taxon>
        <taxon>Mycosarcoma</taxon>
    </lineage>
</organism>
<dbReference type="InParanoid" id="A0A0D1EBU5"/>
<dbReference type="GO" id="GO:0008017">
    <property type="term" value="F:microtubule binding"/>
    <property type="evidence" value="ECO:0007669"/>
    <property type="project" value="InterPro"/>
</dbReference>
<feature type="region of interest" description="Disordered" evidence="5">
    <location>
        <begin position="531"/>
        <end position="566"/>
    </location>
</feature>
<keyword evidence="2" id="KW-0963">Cytoplasm</keyword>
<evidence type="ECO:0000259" key="6">
    <source>
        <dbReference type="PROSITE" id="PS51460"/>
    </source>
</evidence>
<feature type="compositionally biased region" description="Low complexity" evidence="5">
    <location>
        <begin position="609"/>
        <end position="638"/>
    </location>
</feature>
<dbReference type="OMA" id="HASHHIP"/>
<dbReference type="PANTHER" id="PTHR46756:SF18">
    <property type="entry name" value="GAS2-LIKE PROTEIN PICKLED EGGS"/>
    <property type="match status" value="1"/>
</dbReference>
<protein>
    <recommendedName>
        <fullName evidence="6">GAR domain-containing protein</fullName>
    </recommendedName>
</protein>
<dbReference type="GO" id="GO:0051015">
    <property type="term" value="F:actin filament binding"/>
    <property type="evidence" value="ECO:0000318"/>
    <property type="project" value="GO_Central"/>
</dbReference>
<feature type="region of interest" description="Disordered" evidence="5">
    <location>
        <begin position="214"/>
        <end position="233"/>
    </location>
</feature>
<keyword evidence="3" id="KW-0206">Cytoskeleton</keyword>
<proteinExistence type="predicted"/>
<sequence>MSTSRGSIVTLASASIGTDKQTVHVGQSDSLDRSSHQMPGRNQLSSQDYVELTRISRKKDDIEQHIDGLQRWPAWDPFQNVSTYSADLDCLEHSKTTLDAITSNLQSRRKECSRLERDVDQFNLEDMKRLRTVAKAVSKRHLSGPDTDLLELALETVFALDRLLRLLRERQQEHEVTELRLQWERMVCSSWADVGDLRRDIKAFEHKCKALACSKPNSHSLSSSQGTQRQHEDVRTAVIDAQHDSTEQRMPKSTSASSSLAMESLKLESSRLVLRIRSFETEKARPAGKLLDLLIDQRQVPEKLIDEQEKLEDALPHPSSVEANSLHTLSLLGQSSVSLSSDHDPGKSLAAELESKNLVRADESKLINPSTSGSLSVQTLATPQDRLRNVGSATPPRKGSASSLLATPVRHASNRYRSNPRDALDVAIGDIVNRLSISVSITNASLTGGVTSARPPGLQDLSGQYWIGDPDPRLCFCRFLPSNLVMVRVGGGWQELSEFLMQHYAHLSPRGAHSDGGESSGRQTSNLAWMRSASGPVGSPRLRTRSSVRSLRSHEAMHTGTPRSSSRIVTMPCMRKASIMTPVNEGSAQPNSITELHQVPFECRDRGFSPSCTSSDVPSSNSSSSIVIHPSSPSSSAS</sequence>
<feature type="compositionally biased region" description="Polar residues" evidence="5">
    <location>
        <begin position="20"/>
        <end position="29"/>
    </location>
</feature>
<dbReference type="PANTHER" id="PTHR46756">
    <property type="entry name" value="TRANSGELIN"/>
    <property type="match status" value="1"/>
</dbReference>
<evidence type="ECO:0000256" key="1">
    <source>
        <dbReference type="ARBA" id="ARBA00004245"/>
    </source>
</evidence>
<dbReference type="eggNOG" id="ENOG502S6V6">
    <property type="taxonomic scope" value="Eukaryota"/>
</dbReference>
<dbReference type="SUPFAM" id="SSF143575">
    <property type="entry name" value="GAS2 domain-like"/>
    <property type="match status" value="1"/>
</dbReference>
<dbReference type="GO" id="GO:0005856">
    <property type="term" value="C:cytoskeleton"/>
    <property type="evidence" value="ECO:0007669"/>
    <property type="project" value="UniProtKB-SubCell"/>
</dbReference>
<feature type="compositionally biased region" description="Polar residues" evidence="5">
    <location>
        <begin position="215"/>
        <end position="228"/>
    </location>
</feature>
<dbReference type="RefSeq" id="XP_011386178.1">
    <property type="nucleotide sequence ID" value="XM_011387876.1"/>
</dbReference>
<evidence type="ECO:0000256" key="5">
    <source>
        <dbReference type="SAM" id="MobiDB-lite"/>
    </source>
</evidence>
<feature type="region of interest" description="Disordered" evidence="5">
    <location>
        <begin position="367"/>
        <end position="407"/>
    </location>
</feature>
<comment type="subcellular location">
    <subcellularLocation>
        <location evidence="1">Cytoplasm</location>
        <location evidence="1">Cytoskeleton</location>
    </subcellularLocation>
</comment>
<dbReference type="AlphaFoldDB" id="A0A0D1EBU5"/>
<dbReference type="Pfam" id="PF02187">
    <property type="entry name" value="GAS2"/>
    <property type="match status" value="1"/>
</dbReference>
<gene>
    <name evidence="7" type="ORF">UMAG_00255</name>
</gene>
<dbReference type="GO" id="GO:0051764">
    <property type="term" value="P:actin crosslink formation"/>
    <property type="evidence" value="ECO:0000318"/>
    <property type="project" value="GO_Central"/>
</dbReference>
<dbReference type="GeneID" id="23561611"/>
<feature type="compositionally biased region" description="Polar residues" evidence="5">
    <location>
        <begin position="36"/>
        <end position="45"/>
    </location>
</feature>
<feature type="region of interest" description="Disordered" evidence="5">
    <location>
        <begin position="608"/>
        <end position="638"/>
    </location>
</feature>
<dbReference type="PROSITE" id="PS51460">
    <property type="entry name" value="GAR"/>
    <property type="match status" value="1"/>
</dbReference>
<feature type="compositionally biased region" description="Polar residues" evidence="5">
    <location>
        <begin position="367"/>
        <end position="382"/>
    </location>
</feature>
<feature type="region of interest" description="Disordered" evidence="5">
    <location>
        <begin position="20"/>
        <end position="45"/>
    </location>
</feature>
<keyword evidence="4" id="KW-0175">Coiled coil</keyword>
<evidence type="ECO:0000256" key="3">
    <source>
        <dbReference type="ARBA" id="ARBA00023212"/>
    </source>
</evidence>
<feature type="compositionally biased region" description="Low complexity" evidence="5">
    <location>
        <begin position="539"/>
        <end position="550"/>
    </location>
</feature>
<name>A0A0D1EBU5_MYCMD</name>
<keyword evidence="8" id="KW-1185">Reference proteome</keyword>
<feature type="region of interest" description="Disordered" evidence="5">
    <location>
        <begin position="240"/>
        <end position="262"/>
    </location>
</feature>
<evidence type="ECO:0000256" key="2">
    <source>
        <dbReference type="ARBA" id="ARBA00022490"/>
    </source>
</evidence>
<dbReference type="Proteomes" id="UP000000561">
    <property type="component" value="Chromosome 1"/>
</dbReference>
<evidence type="ECO:0000313" key="8">
    <source>
        <dbReference type="Proteomes" id="UP000000561"/>
    </source>
</evidence>
<dbReference type="OrthoDB" id="10017054at2759"/>
<accession>A0A0D1EBU5</accession>
<feature type="coiled-coil region" evidence="4">
    <location>
        <begin position="98"/>
        <end position="125"/>
    </location>
</feature>
<evidence type="ECO:0000256" key="4">
    <source>
        <dbReference type="SAM" id="Coils"/>
    </source>
</evidence>
<feature type="compositionally biased region" description="Low complexity" evidence="5">
    <location>
        <begin position="252"/>
        <end position="262"/>
    </location>
</feature>
<feature type="domain" description="GAR" evidence="6">
    <location>
        <begin position="419"/>
        <end position="507"/>
    </location>
</feature>
<dbReference type="InterPro" id="IPR036534">
    <property type="entry name" value="GAR_dom_sf"/>
</dbReference>
<dbReference type="VEuPathDB" id="FungiDB:UMAG_00255"/>
<reference evidence="7 8" key="1">
    <citation type="journal article" date="2006" name="Nature">
        <title>Insights from the genome of the biotrophic fungal plant pathogen Ustilago maydis.</title>
        <authorList>
            <person name="Kamper J."/>
            <person name="Kahmann R."/>
            <person name="Bolker M."/>
            <person name="Ma L.J."/>
            <person name="Brefort T."/>
            <person name="Saville B.J."/>
            <person name="Banuett F."/>
            <person name="Kronstad J.W."/>
            <person name="Gold S.E."/>
            <person name="Muller O."/>
            <person name="Perlin M.H."/>
            <person name="Wosten H.A."/>
            <person name="de Vries R."/>
            <person name="Ruiz-Herrera J."/>
            <person name="Reynaga-Pena C.G."/>
            <person name="Snetselaar K."/>
            <person name="McCann M."/>
            <person name="Perez-Martin J."/>
            <person name="Feldbrugge M."/>
            <person name="Basse C.W."/>
            <person name="Steinberg G."/>
            <person name="Ibeas J.I."/>
            <person name="Holloman W."/>
            <person name="Guzman P."/>
            <person name="Farman M."/>
            <person name="Stajich J.E."/>
            <person name="Sentandreu R."/>
            <person name="Gonzalez-Prieto J.M."/>
            <person name="Kennell J.C."/>
            <person name="Molina L."/>
            <person name="Schirawski J."/>
            <person name="Mendoza-Mendoza A."/>
            <person name="Greilinger D."/>
            <person name="Munch K."/>
            <person name="Rossel N."/>
            <person name="Scherer M."/>
            <person name="Vranes M."/>
            <person name="Ladendorf O."/>
            <person name="Vincon V."/>
            <person name="Fuchs U."/>
            <person name="Sandrock B."/>
            <person name="Meng S."/>
            <person name="Ho E.C."/>
            <person name="Cahill M.J."/>
            <person name="Boyce K.J."/>
            <person name="Klose J."/>
            <person name="Klosterman S.J."/>
            <person name="Deelstra H.J."/>
            <person name="Ortiz-Castellanos L."/>
            <person name="Li W."/>
            <person name="Sanchez-Alonso P."/>
            <person name="Schreier P.H."/>
            <person name="Hauser-Hahn I."/>
            <person name="Vaupel M."/>
            <person name="Koopmann E."/>
            <person name="Friedrich G."/>
            <person name="Voss H."/>
            <person name="Schluter T."/>
            <person name="Margolis J."/>
            <person name="Platt D."/>
            <person name="Swimmer C."/>
            <person name="Gnirke A."/>
            <person name="Chen F."/>
            <person name="Vysotskaia V."/>
            <person name="Mannhaupt G."/>
            <person name="Guldener U."/>
            <person name="Munsterkotter M."/>
            <person name="Haase D."/>
            <person name="Oesterheld M."/>
            <person name="Mewes H.W."/>
            <person name="Mauceli E.W."/>
            <person name="DeCaprio D."/>
            <person name="Wade C.M."/>
            <person name="Butler J."/>
            <person name="Young S."/>
            <person name="Jaffe D.B."/>
            <person name="Calvo S."/>
            <person name="Nusbaum C."/>
            <person name="Galagan J."/>
            <person name="Birren B.W."/>
        </authorList>
    </citation>
    <scope>NUCLEOTIDE SEQUENCE [LARGE SCALE GENOMIC DNA]</scope>
    <source>
        <strain evidence="8">DSM 14603 / FGSC 9021 / UM521</strain>
    </source>
</reference>